<reference evidence="3" key="1">
    <citation type="journal article" date="2014" name="Int. J. Syst. Evol. Microbiol.">
        <title>Complete genome of a new Firmicutes species belonging to the dominant human colonic microbiota ('Ruminococcus bicirculans') reveals two chromosomes and a selective capacity to utilize plant glucans.</title>
        <authorList>
            <consortium name="NISC Comparative Sequencing Program"/>
            <person name="Wegmann U."/>
            <person name="Louis P."/>
            <person name="Goesmann A."/>
            <person name="Henrissat B."/>
            <person name="Duncan S.H."/>
            <person name="Flint H.J."/>
        </authorList>
    </citation>
    <scope>NUCLEOTIDE SEQUENCE</scope>
    <source>
        <strain evidence="3">JCM 10664</strain>
    </source>
</reference>
<feature type="region of interest" description="Disordered" evidence="2">
    <location>
        <begin position="56"/>
        <end position="83"/>
    </location>
</feature>
<evidence type="ECO:0000313" key="3">
    <source>
        <dbReference type="EMBL" id="GAA0516262.1"/>
    </source>
</evidence>
<proteinExistence type="predicted"/>
<dbReference type="Proteomes" id="UP000597989">
    <property type="component" value="Unassembled WGS sequence"/>
</dbReference>
<keyword evidence="1" id="KW-0175">Coiled coil</keyword>
<reference evidence="4" key="4">
    <citation type="submission" date="2020-09" db="EMBL/GenBank/DDBJ databases">
        <authorList>
            <person name="Sun Q."/>
            <person name="Zhou Y."/>
        </authorList>
    </citation>
    <scope>NUCLEOTIDE SEQUENCE</scope>
    <source>
        <strain evidence="4">CGMCC 4.7206</strain>
    </source>
</reference>
<dbReference type="RefSeq" id="WP_188991135.1">
    <property type="nucleotide sequence ID" value="NZ_BAAAHC010000007.1"/>
</dbReference>
<evidence type="ECO:0000313" key="4">
    <source>
        <dbReference type="EMBL" id="GGJ03873.1"/>
    </source>
</evidence>
<sequence>MLELMFTAALVVTIALAVCAIRCARRARQDAEEARQDAHRAQRRIDQYEAALRLVDQPAPSQPRHRRHLRSVKSTGPAGRLQGYAREHPATTTAVASTLAAVASIGMAKPNIEGRPGEQTEPPTVPNVPIHILQNRAPLVASVATESPAS</sequence>
<dbReference type="Proteomes" id="UP001500220">
    <property type="component" value="Unassembled WGS sequence"/>
</dbReference>
<organism evidence="4 5">
    <name type="scientific">Saccharopolyspora thermophila</name>
    <dbReference type="NCBI Taxonomy" id="89367"/>
    <lineage>
        <taxon>Bacteria</taxon>
        <taxon>Bacillati</taxon>
        <taxon>Actinomycetota</taxon>
        <taxon>Actinomycetes</taxon>
        <taxon>Pseudonocardiales</taxon>
        <taxon>Pseudonocardiaceae</taxon>
        <taxon>Saccharopolyspora</taxon>
    </lineage>
</organism>
<evidence type="ECO:0000256" key="2">
    <source>
        <dbReference type="SAM" id="MobiDB-lite"/>
    </source>
</evidence>
<dbReference type="AlphaFoldDB" id="A0A917K7V1"/>
<reference evidence="4 5" key="2">
    <citation type="journal article" date="2014" name="Int. J. Syst. Evol. Microbiol.">
        <title>Complete genome sequence of Corynebacterium casei LMG S-19264T (=DSM 44701T), isolated from a smear-ripened cheese.</title>
        <authorList>
            <consortium name="US DOE Joint Genome Institute (JGI-PGF)"/>
            <person name="Walter F."/>
            <person name="Albersmeier A."/>
            <person name="Kalinowski J."/>
            <person name="Ruckert C."/>
        </authorList>
    </citation>
    <scope>NUCLEOTIDE SEQUENCE [LARGE SCALE GENOMIC DNA]</scope>
    <source>
        <strain evidence="4 5">CGMCC 4.7206</strain>
    </source>
</reference>
<comment type="caution">
    <text evidence="4">The sequence shown here is derived from an EMBL/GenBank/DDBJ whole genome shotgun (WGS) entry which is preliminary data.</text>
</comment>
<reference evidence="6" key="3">
    <citation type="journal article" date="2019" name="Int. J. Syst. Evol. Microbiol.">
        <title>The Global Catalogue of Microorganisms (GCM) 10K type strain sequencing project: providing services to taxonomists for standard genome sequencing and annotation.</title>
        <authorList>
            <consortium name="The Broad Institute Genomics Platform"/>
            <consortium name="The Broad Institute Genome Sequencing Center for Infectious Disease"/>
            <person name="Wu L."/>
            <person name="Ma J."/>
        </authorList>
    </citation>
    <scope>NUCLEOTIDE SEQUENCE [LARGE SCALE GENOMIC DNA]</scope>
    <source>
        <strain evidence="6">JCM 10664</strain>
    </source>
</reference>
<dbReference type="EMBL" id="BMMT01000022">
    <property type="protein sequence ID" value="GGJ03873.1"/>
    <property type="molecule type" value="Genomic_DNA"/>
</dbReference>
<evidence type="ECO:0000313" key="6">
    <source>
        <dbReference type="Proteomes" id="UP001500220"/>
    </source>
</evidence>
<gene>
    <name evidence="3" type="ORF">GCM10009545_17950</name>
    <name evidence="4" type="ORF">GCM10011581_46130</name>
</gene>
<name>A0A917K7V1_9PSEU</name>
<evidence type="ECO:0000313" key="5">
    <source>
        <dbReference type="Proteomes" id="UP000597989"/>
    </source>
</evidence>
<evidence type="ECO:0000256" key="1">
    <source>
        <dbReference type="SAM" id="Coils"/>
    </source>
</evidence>
<protein>
    <submittedName>
        <fullName evidence="4">Uncharacterized protein</fullName>
    </submittedName>
</protein>
<keyword evidence="6" id="KW-1185">Reference proteome</keyword>
<accession>A0A917K7V1</accession>
<reference evidence="3" key="5">
    <citation type="submission" date="2023-12" db="EMBL/GenBank/DDBJ databases">
        <authorList>
            <person name="Sun Q."/>
            <person name="Inoue M."/>
        </authorList>
    </citation>
    <scope>NUCLEOTIDE SEQUENCE</scope>
    <source>
        <strain evidence="3">JCM 10664</strain>
    </source>
</reference>
<dbReference type="EMBL" id="BAAAHC010000007">
    <property type="protein sequence ID" value="GAA0516262.1"/>
    <property type="molecule type" value="Genomic_DNA"/>
</dbReference>
<feature type="coiled-coil region" evidence="1">
    <location>
        <begin position="21"/>
        <end position="51"/>
    </location>
</feature>